<comment type="subcellular location">
    <subcellularLocation>
        <location evidence="2">Membrane</location>
        <topology evidence="2">Multi-pass membrane protein</topology>
    </subcellularLocation>
</comment>
<protein>
    <recommendedName>
        <fullName evidence="4">RING-type E3 ubiquitin transferase</fullName>
        <ecNumber evidence="4">2.3.2.27</ecNumber>
    </recommendedName>
</protein>
<comment type="catalytic activity">
    <reaction evidence="1">
        <text>S-ubiquitinyl-[E2 ubiquitin-conjugating enzyme]-L-cysteine + [acceptor protein]-L-lysine = [E2 ubiquitin-conjugating enzyme]-L-cysteine + N(6)-ubiquitinyl-[acceptor protein]-L-lysine.</text>
        <dbReference type="EC" id="2.3.2.27"/>
    </reaction>
</comment>
<dbReference type="OrthoDB" id="8062037at2759"/>
<dbReference type="SUPFAM" id="SSF57850">
    <property type="entry name" value="RING/U-box"/>
    <property type="match status" value="1"/>
</dbReference>
<dbReference type="GO" id="GO:0006511">
    <property type="term" value="P:ubiquitin-dependent protein catabolic process"/>
    <property type="evidence" value="ECO:0007669"/>
    <property type="project" value="TreeGrafter"/>
</dbReference>
<keyword evidence="9" id="KW-0833">Ubl conjugation pathway</keyword>
<dbReference type="PANTHER" id="PTHR45977:SF4">
    <property type="entry name" value="RING-TYPE DOMAIN-CONTAINING PROTEIN"/>
    <property type="match status" value="1"/>
</dbReference>
<name>A0A286UHB0_9AGAM</name>
<sequence>MNTEDNIPGSSRSQRSVIRHVHRHTIDVIQPDIQRPPPQKRYSEDAILFSARPIPGPSSVRIHPTLHSQATYSGNAEHNDELVNNHTRRGLIDSGFITTSPISQSQRSSTMDTSPRSFLIPPTEDRPDLWQVGQTPPTFRPRTSDEQPPREQETRRNQSSILTRYVRRVLQLFGYTPRNRYEDERLIVSVTIGFEFILFSAALGLLIFTAIHRSPVQTTISEWRACNKPLGIWDCFWLAKVVLDCTLYYWNFRLDWKKNPNGRPDIESGTFSPRRRTDSPITPISDRSNSTRSSRTQSQGSNDRRPRQPKAYARLSLLWSTIVLALFISTNIFIFTSVNTCRVEAPHLWWLSFALLMLQYIRIIEIIVTIIVLLIIAPLLFLIINLFLFCIGRHPAQNPDIRPEIGKLSKKIVDKIPLVIYIPAPPEKEGDGKGKGKSDAIAPPAEQITKPEPVHVAGREKVHEYPPKSGSSTPSRRRFAFLRRKTSGSKPSDGSSSKKGGKVESRDSYEALWETGDYPFVKLDENRATCAICLLDFMEPKKRVANEVIASWSKKDKEDEGGDGKEGGNKDQGRNEEKDKPASSEDTPSNGANAETNKQDQALRLEAVEEGVQPLRLLECGHVFHMTCIDPWLIDVSGRCPTCQRPIIDPKDKQ</sequence>
<feature type="region of interest" description="Disordered" evidence="14">
    <location>
        <begin position="99"/>
        <end position="158"/>
    </location>
</feature>
<proteinExistence type="predicted"/>
<dbReference type="STRING" id="2282107.A0A286UHB0"/>
<feature type="compositionally biased region" description="Basic and acidic residues" evidence="14">
    <location>
        <begin position="426"/>
        <end position="438"/>
    </location>
</feature>
<feature type="compositionally biased region" description="Basic residues" evidence="14">
    <location>
        <begin position="475"/>
        <end position="487"/>
    </location>
</feature>
<evidence type="ECO:0000256" key="8">
    <source>
        <dbReference type="ARBA" id="ARBA00022771"/>
    </source>
</evidence>
<feature type="compositionally biased region" description="Low complexity" evidence="14">
    <location>
        <begin position="488"/>
        <end position="498"/>
    </location>
</feature>
<evidence type="ECO:0000256" key="13">
    <source>
        <dbReference type="PROSITE-ProRule" id="PRU00175"/>
    </source>
</evidence>
<dbReference type="GO" id="GO:0061630">
    <property type="term" value="F:ubiquitin protein ligase activity"/>
    <property type="evidence" value="ECO:0007669"/>
    <property type="project" value="UniProtKB-EC"/>
</dbReference>
<feature type="domain" description="RING-type" evidence="16">
    <location>
        <begin position="617"/>
        <end position="644"/>
    </location>
</feature>
<dbReference type="EC" id="2.3.2.27" evidence="4"/>
<organism evidence="17 18">
    <name type="scientific">Pyrrhoderma noxium</name>
    <dbReference type="NCBI Taxonomy" id="2282107"/>
    <lineage>
        <taxon>Eukaryota</taxon>
        <taxon>Fungi</taxon>
        <taxon>Dikarya</taxon>
        <taxon>Basidiomycota</taxon>
        <taxon>Agaricomycotina</taxon>
        <taxon>Agaricomycetes</taxon>
        <taxon>Hymenochaetales</taxon>
        <taxon>Hymenochaetaceae</taxon>
        <taxon>Pyrrhoderma</taxon>
    </lineage>
</organism>
<keyword evidence="11 15" id="KW-1133">Transmembrane helix</keyword>
<feature type="region of interest" description="Disordered" evidence="14">
    <location>
        <begin position="554"/>
        <end position="597"/>
    </location>
</feature>
<dbReference type="GO" id="GO:0016020">
    <property type="term" value="C:membrane"/>
    <property type="evidence" value="ECO:0007669"/>
    <property type="project" value="UniProtKB-SubCell"/>
</dbReference>
<dbReference type="UniPathway" id="UPA00143"/>
<feature type="compositionally biased region" description="Polar residues" evidence="14">
    <location>
        <begin position="99"/>
        <end position="116"/>
    </location>
</feature>
<dbReference type="CDD" id="cd16448">
    <property type="entry name" value="RING-H2"/>
    <property type="match status" value="1"/>
</dbReference>
<dbReference type="PANTHER" id="PTHR45977">
    <property type="entry name" value="TARGET OF ERK KINASE MPK-1"/>
    <property type="match status" value="1"/>
</dbReference>
<dbReference type="InterPro" id="IPR001841">
    <property type="entry name" value="Znf_RING"/>
</dbReference>
<feature type="transmembrane region" description="Helical" evidence="15">
    <location>
        <begin position="370"/>
        <end position="389"/>
    </location>
</feature>
<evidence type="ECO:0000256" key="11">
    <source>
        <dbReference type="ARBA" id="ARBA00022989"/>
    </source>
</evidence>
<keyword evidence="6 15" id="KW-0812">Transmembrane</keyword>
<evidence type="ECO:0000256" key="9">
    <source>
        <dbReference type="ARBA" id="ARBA00022786"/>
    </source>
</evidence>
<evidence type="ECO:0000313" key="17">
    <source>
        <dbReference type="EMBL" id="PAV18864.1"/>
    </source>
</evidence>
<feature type="compositionally biased region" description="Basic and acidic residues" evidence="14">
    <location>
        <begin position="554"/>
        <end position="583"/>
    </location>
</feature>
<evidence type="ECO:0000256" key="2">
    <source>
        <dbReference type="ARBA" id="ARBA00004141"/>
    </source>
</evidence>
<dbReference type="InterPro" id="IPR013083">
    <property type="entry name" value="Znf_RING/FYVE/PHD"/>
</dbReference>
<feature type="transmembrane region" description="Helical" evidence="15">
    <location>
        <begin position="231"/>
        <end position="250"/>
    </location>
</feature>
<evidence type="ECO:0000259" key="16">
    <source>
        <dbReference type="PROSITE" id="PS50089"/>
    </source>
</evidence>
<dbReference type="InParanoid" id="A0A286UHB0"/>
<dbReference type="InterPro" id="IPR024766">
    <property type="entry name" value="Znf_RING_H2"/>
</dbReference>
<dbReference type="Pfam" id="PF12678">
    <property type="entry name" value="zf-rbx1"/>
    <property type="match status" value="1"/>
</dbReference>
<keyword evidence="18" id="KW-1185">Reference proteome</keyword>
<keyword evidence="7" id="KW-0479">Metal-binding</keyword>
<keyword evidence="8 13" id="KW-0863">Zinc-finger</keyword>
<dbReference type="GO" id="GO:0016567">
    <property type="term" value="P:protein ubiquitination"/>
    <property type="evidence" value="ECO:0007669"/>
    <property type="project" value="UniProtKB-UniPathway"/>
</dbReference>
<feature type="compositionally biased region" description="Low complexity" evidence="14">
    <location>
        <begin position="285"/>
        <end position="301"/>
    </location>
</feature>
<feature type="compositionally biased region" description="Basic and acidic residues" evidence="14">
    <location>
        <begin position="142"/>
        <end position="156"/>
    </location>
</feature>
<accession>A0A286UHB0</accession>
<evidence type="ECO:0000256" key="5">
    <source>
        <dbReference type="ARBA" id="ARBA00022679"/>
    </source>
</evidence>
<feature type="compositionally biased region" description="Polar residues" evidence="14">
    <location>
        <begin position="584"/>
        <end position="596"/>
    </location>
</feature>
<evidence type="ECO:0000256" key="3">
    <source>
        <dbReference type="ARBA" id="ARBA00004906"/>
    </source>
</evidence>
<evidence type="ECO:0000256" key="15">
    <source>
        <dbReference type="SAM" id="Phobius"/>
    </source>
</evidence>
<evidence type="ECO:0000256" key="6">
    <source>
        <dbReference type="ARBA" id="ARBA00022692"/>
    </source>
</evidence>
<evidence type="ECO:0000256" key="1">
    <source>
        <dbReference type="ARBA" id="ARBA00000900"/>
    </source>
</evidence>
<dbReference type="Gene3D" id="3.30.40.10">
    <property type="entry name" value="Zinc/RING finger domain, C3HC4 (zinc finger)"/>
    <property type="match status" value="1"/>
</dbReference>
<gene>
    <name evidence="17" type="ORF">PNOK_0570700</name>
</gene>
<comment type="pathway">
    <text evidence="3">Protein modification; protein ubiquitination.</text>
</comment>
<dbReference type="Proteomes" id="UP000217199">
    <property type="component" value="Unassembled WGS sequence"/>
</dbReference>
<keyword evidence="12 15" id="KW-0472">Membrane</keyword>
<reference evidence="17 18" key="1">
    <citation type="journal article" date="2017" name="Mol. Ecol.">
        <title>Comparative and population genomic landscape of Phellinus noxius: A hypervariable fungus causing root rot in trees.</title>
        <authorList>
            <person name="Chung C.L."/>
            <person name="Lee T.J."/>
            <person name="Akiba M."/>
            <person name="Lee H.H."/>
            <person name="Kuo T.H."/>
            <person name="Liu D."/>
            <person name="Ke H.M."/>
            <person name="Yokoi T."/>
            <person name="Roa M.B."/>
            <person name="Lu M.J."/>
            <person name="Chang Y.Y."/>
            <person name="Ann P.J."/>
            <person name="Tsai J.N."/>
            <person name="Chen C.Y."/>
            <person name="Tzean S.S."/>
            <person name="Ota Y."/>
            <person name="Hattori T."/>
            <person name="Sahashi N."/>
            <person name="Liou R.F."/>
            <person name="Kikuchi T."/>
            <person name="Tsai I.J."/>
        </authorList>
    </citation>
    <scope>NUCLEOTIDE SEQUENCE [LARGE SCALE GENOMIC DNA]</scope>
    <source>
        <strain evidence="17 18">FFPRI411160</strain>
    </source>
</reference>
<dbReference type="PROSITE" id="PS50089">
    <property type="entry name" value="ZF_RING_2"/>
    <property type="match status" value="1"/>
</dbReference>
<evidence type="ECO:0000256" key="7">
    <source>
        <dbReference type="ARBA" id="ARBA00022723"/>
    </source>
</evidence>
<feature type="region of interest" description="Disordered" evidence="14">
    <location>
        <begin position="265"/>
        <end position="308"/>
    </location>
</feature>
<evidence type="ECO:0000313" key="18">
    <source>
        <dbReference type="Proteomes" id="UP000217199"/>
    </source>
</evidence>
<keyword evidence="10" id="KW-0862">Zinc</keyword>
<feature type="region of interest" description="Disordered" evidence="14">
    <location>
        <begin position="424"/>
        <end position="506"/>
    </location>
</feature>
<comment type="caution">
    <text evidence="17">The sequence shown here is derived from an EMBL/GenBank/DDBJ whole genome shotgun (WGS) entry which is preliminary data.</text>
</comment>
<keyword evidence="5" id="KW-0808">Transferase</keyword>
<feature type="transmembrane region" description="Helical" evidence="15">
    <location>
        <begin position="186"/>
        <end position="211"/>
    </location>
</feature>
<dbReference type="SMART" id="SM00184">
    <property type="entry name" value="RING"/>
    <property type="match status" value="1"/>
</dbReference>
<evidence type="ECO:0000256" key="10">
    <source>
        <dbReference type="ARBA" id="ARBA00022833"/>
    </source>
</evidence>
<evidence type="ECO:0000256" key="4">
    <source>
        <dbReference type="ARBA" id="ARBA00012483"/>
    </source>
</evidence>
<evidence type="ECO:0000256" key="12">
    <source>
        <dbReference type="ARBA" id="ARBA00023136"/>
    </source>
</evidence>
<feature type="compositionally biased region" description="Basic and acidic residues" evidence="14">
    <location>
        <begin position="457"/>
        <end position="466"/>
    </location>
</feature>
<feature type="transmembrane region" description="Helical" evidence="15">
    <location>
        <begin position="311"/>
        <end position="335"/>
    </location>
</feature>
<feature type="transmembrane region" description="Helical" evidence="15">
    <location>
        <begin position="347"/>
        <end position="363"/>
    </location>
</feature>
<dbReference type="GO" id="GO:0008270">
    <property type="term" value="F:zinc ion binding"/>
    <property type="evidence" value="ECO:0007669"/>
    <property type="project" value="UniProtKB-KW"/>
</dbReference>
<evidence type="ECO:0000256" key="14">
    <source>
        <dbReference type="SAM" id="MobiDB-lite"/>
    </source>
</evidence>
<dbReference type="AlphaFoldDB" id="A0A286UHB0"/>
<dbReference type="EMBL" id="NBII01000005">
    <property type="protein sequence ID" value="PAV18864.1"/>
    <property type="molecule type" value="Genomic_DNA"/>
</dbReference>